<dbReference type="Gene3D" id="3.40.50.2300">
    <property type="match status" value="1"/>
</dbReference>
<comment type="caution">
    <text evidence="10">The sequence shown here is derived from an EMBL/GenBank/DDBJ whole genome shotgun (WGS) entry which is preliminary data.</text>
</comment>
<feature type="compositionally biased region" description="Low complexity" evidence="7">
    <location>
        <begin position="308"/>
        <end position="319"/>
    </location>
</feature>
<dbReference type="SUPFAM" id="SSF55874">
    <property type="entry name" value="ATPase domain of HSP90 chaperone/DNA topoisomerase II/histidine kinase"/>
    <property type="match status" value="1"/>
</dbReference>
<sequence length="838" mass="87169">MSSYAYPPWSGLHLDIESRIRAARRHTLASRASLAELRASVRELGEARGAVEGYPTGAKAVAVARAVPDVSLARQTIMPTNSPREAPSAGRPYARGSTPPREPPAPSSRRKSASDVLLFCAEPSAFNVRLAGKPYMRTPAATAKGQPSPGPHPPLAYAARSPQRIALASCAALGAPPAETNRGSLRPGGGGALFGVGALARAAQPPAALDEAALLRAHGAAYVHSLRAARAALGTMRSMSSPRRAAPHAGSTPGRAARGNAAARPSTAPPRSGGVAARSLQPRPGGPHLVLGSARSLVPFAAPALSAGARGATGRQSAGERGGARAARRPATAGGARASVGAQPQPSGTLSTLGEWAVSPARAELLAAGWLTVELGEAARGGSWPAAAAVGAALLLALVHVRTRARFRHATRRLVSTSNADVPRNAASRSTTCERDRVFRMAMHDMRSPLLSLQQLTEVLSNAPRSTRLDDPVAAASLGAMRTCTALLERLVSDVLDLERLGAGRLELTFEPFAVRELFADARTAYQALAEKKGVRLCFEDPPPDVAARLFVGDRLRLLQCLGNGISNAVKFSEAGADVVLRAWLEHADGAALHLAVSDSGEGLAADELAVLNTGGAFTQVGRGKLQGSAGTGLGLSIVRQLLWLHSGSTLKLHSTGRGAGTCFTLVLRLATAMPPDTPPPAPTPSSFDGHRAHRLPVPPGFRCLHVEDDKVLQLAISLRIFKQAGIPYDVASDGVDALAAMASRVASGARPYDVVLLDNRMPRLGGAATTRRLRAYNGVVIIGMTGDPSGSEEREAFEAAGLDACVDKTSNGYRRVRQLLSEIIVARARAPVGRRAA</sequence>
<dbReference type="Pfam" id="PF00072">
    <property type="entry name" value="Response_reg"/>
    <property type="match status" value="1"/>
</dbReference>
<feature type="compositionally biased region" description="Low complexity" evidence="7">
    <location>
        <begin position="254"/>
        <end position="272"/>
    </location>
</feature>
<keyword evidence="11" id="KW-1185">Reference proteome</keyword>
<comment type="catalytic activity">
    <reaction evidence="1">
        <text>ATP + protein L-histidine = ADP + protein N-phospho-L-histidine.</text>
        <dbReference type="EC" id="2.7.13.3"/>
    </reaction>
</comment>
<dbReference type="GO" id="GO:0009927">
    <property type="term" value="F:histidine phosphotransfer kinase activity"/>
    <property type="evidence" value="ECO:0007669"/>
    <property type="project" value="TreeGrafter"/>
</dbReference>
<evidence type="ECO:0000259" key="8">
    <source>
        <dbReference type="PROSITE" id="PS50109"/>
    </source>
</evidence>
<dbReference type="InterPro" id="IPR003661">
    <property type="entry name" value="HisK_dim/P_dom"/>
</dbReference>
<dbReference type="SMART" id="SM00388">
    <property type="entry name" value="HisKA"/>
    <property type="match status" value="1"/>
</dbReference>
<feature type="domain" description="Response regulatory" evidence="9">
    <location>
        <begin position="703"/>
        <end position="824"/>
    </location>
</feature>
<evidence type="ECO:0000259" key="9">
    <source>
        <dbReference type="PROSITE" id="PS50110"/>
    </source>
</evidence>
<dbReference type="InterPro" id="IPR036890">
    <property type="entry name" value="HATPase_C_sf"/>
</dbReference>
<dbReference type="EC" id="2.7.13.3" evidence="2"/>
<dbReference type="GO" id="GO:0000155">
    <property type="term" value="F:phosphorelay sensor kinase activity"/>
    <property type="evidence" value="ECO:0007669"/>
    <property type="project" value="InterPro"/>
</dbReference>
<dbReference type="Pfam" id="PF00512">
    <property type="entry name" value="HisKA"/>
    <property type="match status" value="1"/>
</dbReference>
<dbReference type="PANTHER" id="PTHR43047:SF72">
    <property type="entry name" value="OSMOSENSING HISTIDINE PROTEIN KINASE SLN1"/>
    <property type="match status" value="1"/>
</dbReference>
<evidence type="ECO:0000256" key="2">
    <source>
        <dbReference type="ARBA" id="ARBA00012438"/>
    </source>
</evidence>
<dbReference type="Pfam" id="PF02518">
    <property type="entry name" value="HATPase_c"/>
    <property type="match status" value="1"/>
</dbReference>
<feature type="compositionally biased region" description="Low complexity" evidence="7">
    <location>
        <begin position="329"/>
        <end position="338"/>
    </location>
</feature>
<dbReference type="InterPro" id="IPR011006">
    <property type="entry name" value="CheY-like_superfamily"/>
</dbReference>
<dbReference type="SMART" id="SM00387">
    <property type="entry name" value="HATPase_c"/>
    <property type="match status" value="1"/>
</dbReference>
<dbReference type="CDD" id="cd17546">
    <property type="entry name" value="REC_hyHK_CKI1_RcsC-like"/>
    <property type="match status" value="1"/>
</dbReference>
<keyword evidence="4" id="KW-0808">Transferase</keyword>
<feature type="region of interest" description="Disordered" evidence="7">
    <location>
        <begin position="308"/>
        <end position="348"/>
    </location>
</feature>
<dbReference type="GO" id="GO:0005886">
    <property type="term" value="C:plasma membrane"/>
    <property type="evidence" value="ECO:0007669"/>
    <property type="project" value="TreeGrafter"/>
</dbReference>
<evidence type="ECO:0000256" key="5">
    <source>
        <dbReference type="ARBA" id="ARBA00022777"/>
    </source>
</evidence>
<evidence type="ECO:0000313" key="10">
    <source>
        <dbReference type="EMBL" id="KAG8463315.1"/>
    </source>
</evidence>
<dbReference type="InterPro" id="IPR003594">
    <property type="entry name" value="HATPase_dom"/>
</dbReference>
<name>A0A8J5XPY5_DIALT</name>
<proteinExistence type="predicted"/>
<dbReference type="SUPFAM" id="SSF52172">
    <property type="entry name" value="CheY-like"/>
    <property type="match status" value="1"/>
</dbReference>
<evidence type="ECO:0000256" key="7">
    <source>
        <dbReference type="SAM" id="MobiDB-lite"/>
    </source>
</evidence>
<keyword evidence="5" id="KW-0418">Kinase</keyword>
<evidence type="ECO:0000313" key="11">
    <source>
        <dbReference type="Proteomes" id="UP000751190"/>
    </source>
</evidence>
<dbReference type="InterPro" id="IPR036097">
    <property type="entry name" value="HisK_dim/P_sf"/>
</dbReference>
<evidence type="ECO:0000256" key="1">
    <source>
        <dbReference type="ARBA" id="ARBA00000085"/>
    </source>
</evidence>
<dbReference type="PROSITE" id="PS50109">
    <property type="entry name" value="HIS_KIN"/>
    <property type="match status" value="1"/>
</dbReference>
<dbReference type="CDD" id="cd00082">
    <property type="entry name" value="HisKA"/>
    <property type="match status" value="1"/>
</dbReference>
<dbReference type="AlphaFoldDB" id="A0A8J5XPY5"/>
<feature type="region of interest" description="Disordered" evidence="7">
    <location>
        <begin position="74"/>
        <end position="112"/>
    </location>
</feature>
<evidence type="ECO:0000256" key="6">
    <source>
        <dbReference type="PROSITE-ProRule" id="PRU00169"/>
    </source>
</evidence>
<feature type="domain" description="Histidine kinase" evidence="8">
    <location>
        <begin position="441"/>
        <end position="672"/>
    </location>
</feature>
<evidence type="ECO:0000256" key="3">
    <source>
        <dbReference type="ARBA" id="ARBA00022553"/>
    </source>
</evidence>
<dbReference type="PRINTS" id="PR00344">
    <property type="entry name" value="BCTRLSENSOR"/>
</dbReference>
<organism evidence="10 11">
    <name type="scientific">Diacronema lutheri</name>
    <name type="common">Unicellular marine alga</name>
    <name type="synonym">Monochrysis lutheri</name>
    <dbReference type="NCBI Taxonomy" id="2081491"/>
    <lineage>
        <taxon>Eukaryota</taxon>
        <taxon>Haptista</taxon>
        <taxon>Haptophyta</taxon>
        <taxon>Pavlovophyceae</taxon>
        <taxon>Pavlovales</taxon>
        <taxon>Pavlovaceae</taxon>
        <taxon>Diacronema</taxon>
    </lineage>
</organism>
<dbReference type="OrthoDB" id="207061at2759"/>
<dbReference type="InterPro" id="IPR001789">
    <property type="entry name" value="Sig_transdc_resp-reg_receiver"/>
</dbReference>
<dbReference type="Gene3D" id="3.30.565.10">
    <property type="entry name" value="Histidine kinase-like ATPase, C-terminal domain"/>
    <property type="match status" value="1"/>
</dbReference>
<feature type="region of interest" description="Disordered" evidence="7">
    <location>
        <begin position="236"/>
        <end position="291"/>
    </location>
</feature>
<dbReference type="InterPro" id="IPR004358">
    <property type="entry name" value="Sig_transdc_His_kin-like_C"/>
</dbReference>
<dbReference type="Gene3D" id="1.10.287.130">
    <property type="match status" value="1"/>
</dbReference>
<evidence type="ECO:0000256" key="4">
    <source>
        <dbReference type="ARBA" id="ARBA00022679"/>
    </source>
</evidence>
<dbReference type="Proteomes" id="UP000751190">
    <property type="component" value="Unassembled WGS sequence"/>
</dbReference>
<gene>
    <name evidence="10" type="ORF">KFE25_004826</name>
</gene>
<dbReference type="PANTHER" id="PTHR43047">
    <property type="entry name" value="TWO-COMPONENT HISTIDINE PROTEIN KINASE"/>
    <property type="match status" value="1"/>
</dbReference>
<keyword evidence="3 6" id="KW-0597">Phosphoprotein</keyword>
<feature type="modified residue" description="4-aspartylphosphate" evidence="6">
    <location>
        <position position="759"/>
    </location>
</feature>
<dbReference type="SMART" id="SM00448">
    <property type="entry name" value="REC"/>
    <property type="match status" value="1"/>
</dbReference>
<accession>A0A8J5XPY5</accession>
<protein>
    <recommendedName>
        <fullName evidence="2">histidine kinase</fullName>
        <ecNumber evidence="2">2.7.13.3</ecNumber>
    </recommendedName>
</protein>
<reference evidence="10" key="1">
    <citation type="submission" date="2021-05" db="EMBL/GenBank/DDBJ databases">
        <title>The genome of the haptophyte Pavlova lutheri (Diacronema luteri, Pavlovales) - a model for lipid biosynthesis in eukaryotic algae.</title>
        <authorList>
            <person name="Hulatt C.J."/>
            <person name="Posewitz M.C."/>
        </authorList>
    </citation>
    <scope>NUCLEOTIDE SEQUENCE</scope>
    <source>
        <strain evidence="10">NIVA-4/92</strain>
    </source>
</reference>
<dbReference type="PROSITE" id="PS50110">
    <property type="entry name" value="RESPONSE_REGULATORY"/>
    <property type="match status" value="1"/>
</dbReference>
<dbReference type="InterPro" id="IPR005467">
    <property type="entry name" value="His_kinase_dom"/>
</dbReference>
<dbReference type="EMBL" id="JAGTXO010000016">
    <property type="protein sequence ID" value="KAG8463315.1"/>
    <property type="molecule type" value="Genomic_DNA"/>
</dbReference>
<dbReference type="SUPFAM" id="SSF47384">
    <property type="entry name" value="Homodimeric domain of signal transducing histidine kinase"/>
    <property type="match status" value="1"/>
</dbReference>
<feature type="compositionally biased region" description="Polar residues" evidence="7">
    <location>
        <begin position="74"/>
        <end position="83"/>
    </location>
</feature>